<keyword evidence="16" id="KW-1133">Transmembrane helix</keyword>
<dbReference type="PRINTS" id="PR00385">
    <property type="entry name" value="P450"/>
</dbReference>
<keyword evidence="12 15" id="KW-0503">Monooxygenase</keyword>
<dbReference type="InterPro" id="IPR050196">
    <property type="entry name" value="Cytochrome_P450_Monoox"/>
</dbReference>
<sequence length="539" mass="62883">MGEVETENTTVYFVERSGSVDNNMLILWLLAVLSVLIHWLYKVNKDYYILSFFARRARTKDGRSVESLVPTPKSRTIFGNCFDCIGKDNAEVFQFFRDQAVRYGECYLHYTPGKASFNVIDAPTVENILNHPKLINKGFMYDFLHPFLKTGVLTAKEKKWHTRRGMLQRTFHYNILNQFQEIFIAESLKFVEQFKGKESCIVSLRDPIYRFTLNSICETAMGVKLDEMGDSGSHYRDNLHHIDEGFVRRIRNPFYWGDFWYNLFAARDYAAALKQVNGFSSDIIAKRRILLEEELENRRLNQSADDDIGFTSKKPFAMLDTLICAEKDGLIDHKGICEEVDTLIYEGYDSPFHVIKFGLMNMSLYPDHQENCYREVQELIRDDLSNLDTRQLNNLKNLDCFLKETMRLFPSGPILARQAVEETELANGLILPKGSHINIHIFDIHRNPKHWDSPEEFRPDRFLTENCQWRHPYAYIPFSAGSRNCLGKKFAMQEIKTLLVVILKHFRIVPITNPEPIVFQMGIQLRTTNTLKVKFVRRT</sequence>
<dbReference type="EMBL" id="CH902619">
    <property type="protein sequence ID" value="EDV36702.2"/>
    <property type="molecule type" value="Genomic_DNA"/>
</dbReference>
<dbReference type="GeneID" id="6494678"/>
<dbReference type="PANTHER" id="PTHR24291">
    <property type="entry name" value="CYTOCHROME P450 FAMILY 4"/>
    <property type="match status" value="1"/>
</dbReference>
<evidence type="ECO:0000256" key="6">
    <source>
        <dbReference type="ARBA" id="ARBA00022617"/>
    </source>
</evidence>
<dbReference type="GO" id="GO:0004497">
    <property type="term" value="F:monooxygenase activity"/>
    <property type="evidence" value="ECO:0007669"/>
    <property type="project" value="UniProtKB-KW"/>
</dbReference>
<keyword evidence="16" id="KW-0812">Transmembrane</keyword>
<comment type="similarity">
    <text evidence="5 15">Belongs to the cytochrome P450 family.</text>
</comment>
<dbReference type="PROSITE" id="PS00086">
    <property type="entry name" value="CYTOCHROME_P450"/>
    <property type="match status" value="1"/>
</dbReference>
<proteinExistence type="inferred from homology"/>
<keyword evidence="6 14" id="KW-0349">Heme</keyword>
<evidence type="ECO:0000256" key="10">
    <source>
        <dbReference type="ARBA" id="ARBA00023002"/>
    </source>
</evidence>
<keyword evidence="18" id="KW-1185">Reference proteome</keyword>
<evidence type="ECO:0000256" key="11">
    <source>
        <dbReference type="ARBA" id="ARBA00023004"/>
    </source>
</evidence>
<keyword evidence="7 14" id="KW-0479">Metal-binding</keyword>
<name>B3MFL7_DROAN</name>
<evidence type="ECO:0000256" key="2">
    <source>
        <dbReference type="ARBA" id="ARBA00003690"/>
    </source>
</evidence>
<evidence type="ECO:0000256" key="8">
    <source>
        <dbReference type="ARBA" id="ARBA00022824"/>
    </source>
</evidence>
<dbReference type="GO" id="GO:0005789">
    <property type="term" value="C:endoplasmic reticulum membrane"/>
    <property type="evidence" value="ECO:0007669"/>
    <property type="project" value="UniProtKB-SubCell"/>
</dbReference>
<dbReference type="eggNOG" id="KOG0157">
    <property type="taxonomic scope" value="Eukaryota"/>
</dbReference>
<evidence type="ECO:0000256" key="3">
    <source>
        <dbReference type="ARBA" id="ARBA00004174"/>
    </source>
</evidence>
<evidence type="ECO:0000256" key="13">
    <source>
        <dbReference type="ARBA" id="ARBA00023136"/>
    </source>
</evidence>
<dbReference type="InterPro" id="IPR001128">
    <property type="entry name" value="Cyt_P450"/>
</dbReference>
<keyword evidence="8" id="KW-0256">Endoplasmic reticulum</keyword>
<dbReference type="KEGG" id="dan:6494678"/>
<evidence type="ECO:0000313" key="17">
    <source>
        <dbReference type="EMBL" id="EDV36702.2"/>
    </source>
</evidence>
<comment type="cofactor">
    <cofactor evidence="1 14">
        <name>heme</name>
        <dbReference type="ChEBI" id="CHEBI:30413"/>
    </cofactor>
</comment>
<keyword evidence="13 16" id="KW-0472">Membrane</keyword>
<feature type="transmembrane region" description="Helical" evidence="16">
    <location>
        <begin position="25"/>
        <end position="41"/>
    </location>
</feature>
<dbReference type="HOGENOM" id="CLU_001570_5_1_1"/>
<dbReference type="GO" id="GO:0005506">
    <property type="term" value="F:iron ion binding"/>
    <property type="evidence" value="ECO:0007669"/>
    <property type="project" value="InterPro"/>
</dbReference>
<dbReference type="OrthoDB" id="1470350at2759"/>
<keyword evidence="10 15" id="KW-0560">Oxidoreductase</keyword>
<comment type="function">
    <text evidence="2">May be involved in the metabolism of insect hormones and in the breakdown of synthetic insecticides.</text>
</comment>
<keyword evidence="11 14" id="KW-0408">Iron</keyword>
<keyword evidence="9" id="KW-0492">Microsome</keyword>
<evidence type="ECO:0000256" key="7">
    <source>
        <dbReference type="ARBA" id="ARBA00022723"/>
    </source>
</evidence>
<evidence type="ECO:0000256" key="5">
    <source>
        <dbReference type="ARBA" id="ARBA00010617"/>
    </source>
</evidence>
<dbReference type="InterPro" id="IPR017972">
    <property type="entry name" value="Cyt_P450_CS"/>
</dbReference>
<evidence type="ECO:0000256" key="1">
    <source>
        <dbReference type="ARBA" id="ARBA00001971"/>
    </source>
</evidence>
<organism evidence="17 18">
    <name type="scientific">Drosophila ananassae</name>
    <name type="common">Fruit fly</name>
    <dbReference type="NCBI Taxonomy" id="7217"/>
    <lineage>
        <taxon>Eukaryota</taxon>
        <taxon>Metazoa</taxon>
        <taxon>Ecdysozoa</taxon>
        <taxon>Arthropoda</taxon>
        <taxon>Hexapoda</taxon>
        <taxon>Insecta</taxon>
        <taxon>Pterygota</taxon>
        <taxon>Neoptera</taxon>
        <taxon>Endopterygota</taxon>
        <taxon>Diptera</taxon>
        <taxon>Brachycera</taxon>
        <taxon>Muscomorpha</taxon>
        <taxon>Ephydroidea</taxon>
        <taxon>Drosophilidae</taxon>
        <taxon>Drosophila</taxon>
        <taxon>Sophophora</taxon>
    </lineage>
</organism>
<reference evidence="17 18" key="1">
    <citation type="journal article" date="2007" name="Nature">
        <title>Evolution of genes and genomes on the Drosophila phylogeny.</title>
        <authorList>
            <consortium name="Drosophila 12 Genomes Consortium"/>
            <person name="Clark A.G."/>
            <person name="Eisen M.B."/>
            <person name="Smith D.R."/>
            <person name="Bergman C.M."/>
            <person name="Oliver B."/>
            <person name="Markow T.A."/>
            <person name="Kaufman T.C."/>
            <person name="Kellis M."/>
            <person name="Gelbart W."/>
            <person name="Iyer V.N."/>
            <person name="Pollard D.A."/>
            <person name="Sackton T.B."/>
            <person name="Larracuente A.M."/>
            <person name="Singh N.D."/>
            <person name="Abad J.P."/>
            <person name="Abt D.N."/>
            <person name="Adryan B."/>
            <person name="Aguade M."/>
            <person name="Akashi H."/>
            <person name="Anderson W.W."/>
            <person name="Aquadro C.F."/>
            <person name="Ardell D.H."/>
            <person name="Arguello R."/>
            <person name="Artieri C.G."/>
            <person name="Barbash D.A."/>
            <person name="Barker D."/>
            <person name="Barsanti P."/>
            <person name="Batterham P."/>
            <person name="Batzoglou S."/>
            <person name="Begun D."/>
            <person name="Bhutkar A."/>
            <person name="Blanco E."/>
            <person name="Bosak S.A."/>
            <person name="Bradley R.K."/>
            <person name="Brand A.D."/>
            <person name="Brent M.R."/>
            <person name="Brooks A.N."/>
            <person name="Brown R.H."/>
            <person name="Butlin R.K."/>
            <person name="Caggese C."/>
            <person name="Calvi B.R."/>
            <person name="Bernardo de Carvalho A."/>
            <person name="Caspi A."/>
            <person name="Castrezana S."/>
            <person name="Celniker S.E."/>
            <person name="Chang J.L."/>
            <person name="Chapple C."/>
            <person name="Chatterji S."/>
            <person name="Chinwalla A."/>
            <person name="Civetta A."/>
            <person name="Clifton S.W."/>
            <person name="Comeron J.M."/>
            <person name="Costello J.C."/>
            <person name="Coyne J.A."/>
            <person name="Daub J."/>
            <person name="David R.G."/>
            <person name="Delcher A.L."/>
            <person name="Delehaunty K."/>
            <person name="Do C.B."/>
            <person name="Ebling H."/>
            <person name="Edwards K."/>
            <person name="Eickbush T."/>
            <person name="Evans J.D."/>
            <person name="Filipski A."/>
            <person name="Findeiss S."/>
            <person name="Freyhult E."/>
            <person name="Fulton L."/>
            <person name="Fulton R."/>
            <person name="Garcia A.C."/>
            <person name="Gardiner A."/>
            <person name="Garfield D.A."/>
            <person name="Garvin B.E."/>
            <person name="Gibson G."/>
            <person name="Gilbert D."/>
            <person name="Gnerre S."/>
            <person name="Godfrey J."/>
            <person name="Good R."/>
            <person name="Gotea V."/>
            <person name="Gravely B."/>
            <person name="Greenberg A.J."/>
            <person name="Griffiths-Jones S."/>
            <person name="Gross S."/>
            <person name="Guigo R."/>
            <person name="Gustafson E.A."/>
            <person name="Haerty W."/>
            <person name="Hahn M.W."/>
            <person name="Halligan D.L."/>
            <person name="Halpern A.L."/>
            <person name="Halter G.M."/>
            <person name="Han M.V."/>
            <person name="Heger A."/>
            <person name="Hillier L."/>
            <person name="Hinrichs A.S."/>
            <person name="Holmes I."/>
            <person name="Hoskins R.A."/>
            <person name="Hubisz M.J."/>
            <person name="Hultmark D."/>
            <person name="Huntley M.A."/>
            <person name="Jaffe D.B."/>
            <person name="Jagadeeshan S."/>
            <person name="Jeck W.R."/>
            <person name="Johnson J."/>
            <person name="Jones C.D."/>
            <person name="Jordan W.C."/>
            <person name="Karpen G.H."/>
            <person name="Kataoka E."/>
            <person name="Keightley P.D."/>
            <person name="Kheradpour P."/>
            <person name="Kirkness E.F."/>
            <person name="Koerich L.B."/>
            <person name="Kristiansen K."/>
            <person name="Kudrna D."/>
            <person name="Kulathinal R.J."/>
            <person name="Kumar S."/>
            <person name="Kwok R."/>
            <person name="Lander E."/>
            <person name="Langley C.H."/>
            <person name="Lapoint R."/>
            <person name="Lazzaro B.P."/>
            <person name="Lee S.J."/>
            <person name="Levesque L."/>
            <person name="Li R."/>
            <person name="Lin C.F."/>
            <person name="Lin M.F."/>
            <person name="Lindblad-Toh K."/>
            <person name="Llopart A."/>
            <person name="Long M."/>
            <person name="Low L."/>
            <person name="Lozovsky E."/>
            <person name="Lu J."/>
            <person name="Luo M."/>
            <person name="Machado C.A."/>
            <person name="Makalowski W."/>
            <person name="Marzo M."/>
            <person name="Matsuda M."/>
            <person name="Matzkin L."/>
            <person name="McAllister B."/>
            <person name="McBride C.S."/>
            <person name="McKernan B."/>
            <person name="McKernan K."/>
            <person name="Mendez-Lago M."/>
            <person name="Minx P."/>
            <person name="Mollenhauer M.U."/>
            <person name="Montooth K."/>
            <person name="Mount S.M."/>
            <person name="Mu X."/>
            <person name="Myers E."/>
            <person name="Negre B."/>
            <person name="Newfeld S."/>
            <person name="Nielsen R."/>
            <person name="Noor M.A."/>
            <person name="O'Grady P."/>
            <person name="Pachter L."/>
            <person name="Papaceit M."/>
            <person name="Parisi M.J."/>
            <person name="Parisi M."/>
            <person name="Parts L."/>
            <person name="Pedersen J.S."/>
            <person name="Pesole G."/>
            <person name="Phillippy A.M."/>
            <person name="Ponting C.P."/>
            <person name="Pop M."/>
            <person name="Porcelli D."/>
            <person name="Powell J.R."/>
            <person name="Prohaska S."/>
            <person name="Pruitt K."/>
            <person name="Puig M."/>
            <person name="Quesneville H."/>
            <person name="Ram K.R."/>
            <person name="Rand D."/>
            <person name="Rasmussen M.D."/>
            <person name="Reed L.K."/>
            <person name="Reenan R."/>
            <person name="Reily A."/>
            <person name="Remington K.A."/>
            <person name="Rieger T.T."/>
            <person name="Ritchie M.G."/>
            <person name="Robin C."/>
            <person name="Rogers Y.H."/>
            <person name="Rohde C."/>
            <person name="Rozas J."/>
            <person name="Rubenfield M.J."/>
            <person name="Ruiz A."/>
            <person name="Russo S."/>
            <person name="Salzberg S.L."/>
            <person name="Sanchez-Gracia A."/>
            <person name="Saranga D.J."/>
            <person name="Sato H."/>
            <person name="Schaeffer S.W."/>
            <person name="Schatz M.C."/>
            <person name="Schlenke T."/>
            <person name="Schwartz R."/>
            <person name="Segarra C."/>
            <person name="Singh R.S."/>
            <person name="Sirot L."/>
            <person name="Sirota M."/>
            <person name="Sisneros N.B."/>
            <person name="Smith C.D."/>
            <person name="Smith T.F."/>
            <person name="Spieth J."/>
            <person name="Stage D.E."/>
            <person name="Stark A."/>
            <person name="Stephan W."/>
            <person name="Strausberg R.L."/>
            <person name="Strempel S."/>
            <person name="Sturgill D."/>
            <person name="Sutton G."/>
            <person name="Sutton G.G."/>
            <person name="Tao W."/>
            <person name="Teichmann S."/>
            <person name="Tobari Y.N."/>
            <person name="Tomimura Y."/>
            <person name="Tsolas J.M."/>
            <person name="Valente V.L."/>
            <person name="Venter E."/>
            <person name="Venter J.C."/>
            <person name="Vicario S."/>
            <person name="Vieira F.G."/>
            <person name="Vilella A.J."/>
            <person name="Villasante A."/>
            <person name="Walenz B."/>
            <person name="Wang J."/>
            <person name="Wasserman M."/>
            <person name="Watts T."/>
            <person name="Wilson D."/>
            <person name="Wilson R.K."/>
            <person name="Wing R.A."/>
            <person name="Wolfner M.F."/>
            <person name="Wong A."/>
            <person name="Wong G.K."/>
            <person name="Wu C.I."/>
            <person name="Wu G."/>
            <person name="Yamamoto D."/>
            <person name="Yang H.P."/>
            <person name="Yang S.P."/>
            <person name="Yorke J.A."/>
            <person name="Yoshida K."/>
            <person name="Zdobnov E."/>
            <person name="Zhang P."/>
            <person name="Zhang Y."/>
            <person name="Zimin A.V."/>
            <person name="Baldwin J."/>
            <person name="Abdouelleil A."/>
            <person name="Abdulkadir J."/>
            <person name="Abebe A."/>
            <person name="Abera B."/>
            <person name="Abreu J."/>
            <person name="Acer S.C."/>
            <person name="Aftuck L."/>
            <person name="Alexander A."/>
            <person name="An P."/>
            <person name="Anderson E."/>
            <person name="Anderson S."/>
            <person name="Arachi H."/>
            <person name="Azer M."/>
            <person name="Bachantsang P."/>
            <person name="Barry A."/>
            <person name="Bayul T."/>
            <person name="Berlin A."/>
            <person name="Bessette D."/>
            <person name="Bloom T."/>
            <person name="Blye J."/>
            <person name="Boguslavskiy L."/>
            <person name="Bonnet C."/>
            <person name="Boukhgalter B."/>
            <person name="Bourzgui I."/>
            <person name="Brown A."/>
            <person name="Cahill P."/>
            <person name="Channer S."/>
            <person name="Cheshatsang Y."/>
            <person name="Chuda L."/>
            <person name="Citroen M."/>
            <person name="Collymore A."/>
            <person name="Cooke P."/>
            <person name="Costello M."/>
            <person name="D'Aco K."/>
            <person name="Daza R."/>
            <person name="De Haan G."/>
            <person name="DeGray S."/>
            <person name="DeMaso C."/>
            <person name="Dhargay N."/>
            <person name="Dooley K."/>
            <person name="Dooley E."/>
            <person name="Doricent M."/>
            <person name="Dorje P."/>
            <person name="Dorjee K."/>
            <person name="Dupes A."/>
            <person name="Elong R."/>
            <person name="Falk J."/>
            <person name="Farina A."/>
            <person name="Faro S."/>
            <person name="Ferguson D."/>
            <person name="Fisher S."/>
            <person name="Foley C.D."/>
            <person name="Franke A."/>
            <person name="Friedrich D."/>
            <person name="Gadbois L."/>
            <person name="Gearin G."/>
            <person name="Gearin C.R."/>
            <person name="Giannoukos G."/>
            <person name="Goode T."/>
            <person name="Graham J."/>
            <person name="Grandbois E."/>
            <person name="Grewal S."/>
            <person name="Gyaltsen K."/>
            <person name="Hafez N."/>
            <person name="Hagos B."/>
            <person name="Hall J."/>
            <person name="Henson C."/>
            <person name="Hollinger A."/>
            <person name="Honan T."/>
            <person name="Huard M.D."/>
            <person name="Hughes L."/>
            <person name="Hurhula B."/>
            <person name="Husby M.E."/>
            <person name="Kamat A."/>
            <person name="Kanga B."/>
            <person name="Kashin S."/>
            <person name="Khazanovich D."/>
            <person name="Kisner P."/>
            <person name="Lance K."/>
            <person name="Lara M."/>
            <person name="Lee W."/>
            <person name="Lennon N."/>
            <person name="Letendre F."/>
            <person name="LeVine R."/>
            <person name="Lipovsky A."/>
            <person name="Liu X."/>
            <person name="Liu J."/>
            <person name="Liu S."/>
            <person name="Lokyitsang T."/>
            <person name="Lokyitsang Y."/>
            <person name="Lubonja R."/>
            <person name="Lui A."/>
            <person name="MacDonald P."/>
            <person name="Magnisalis V."/>
            <person name="Maru K."/>
            <person name="Matthews C."/>
            <person name="McCusker W."/>
            <person name="McDonough S."/>
            <person name="Mehta T."/>
            <person name="Meldrim J."/>
            <person name="Meneus L."/>
            <person name="Mihai O."/>
            <person name="Mihalev A."/>
            <person name="Mihova T."/>
            <person name="Mittelman R."/>
            <person name="Mlenga V."/>
            <person name="Montmayeur A."/>
            <person name="Mulrain L."/>
            <person name="Navidi A."/>
            <person name="Naylor J."/>
            <person name="Negash T."/>
            <person name="Nguyen T."/>
            <person name="Nguyen N."/>
            <person name="Nicol R."/>
            <person name="Norbu C."/>
            <person name="Norbu N."/>
            <person name="Novod N."/>
            <person name="O'Neill B."/>
            <person name="Osman S."/>
            <person name="Markiewicz E."/>
            <person name="Oyono O.L."/>
            <person name="Patti C."/>
            <person name="Phunkhang P."/>
            <person name="Pierre F."/>
            <person name="Priest M."/>
            <person name="Raghuraman S."/>
            <person name="Rege F."/>
            <person name="Reyes R."/>
            <person name="Rise C."/>
            <person name="Rogov P."/>
            <person name="Ross K."/>
            <person name="Ryan E."/>
            <person name="Settipalli S."/>
            <person name="Shea T."/>
            <person name="Sherpa N."/>
            <person name="Shi L."/>
            <person name="Shih D."/>
            <person name="Sparrow T."/>
            <person name="Spaulding J."/>
            <person name="Stalker J."/>
            <person name="Stange-Thomann N."/>
            <person name="Stavropoulos S."/>
            <person name="Stone C."/>
            <person name="Strader C."/>
            <person name="Tesfaye S."/>
            <person name="Thomson T."/>
            <person name="Thoulutsang Y."/>
            <person name="Thoulutsang D."/>
            <person name="Topham K."/>
            <person name="Topping I."/>
            <person name="Tsamla T."/>
            <person name="Vassiliev H."/>
            <person name="Vo A."/>
            <person name="Wangchuk T."/>
            <person name="Wangdi T."/>
            <person name="Weiand M."/>
            <person name="Wilkinson J."/>
            <person name="Wilson A."/>
            <person name="Yadav S."/>
            <person name="Young G."/>
            <person name="Yu Q."/>
            <person name="Zembek L."/>
            <person name="Zhong D."/>
            <person name="Zimmer A."/>
            <person name="Zwirko Z."/>
            <person name="Jaffe D.B."/>
            <person name="Alvarez P."/>
            <person name="Brockman W."/>
            <person name="Butler J."/>
            <person name="Chin C."/>
            <person name="Gnerre S."/>
            <person name="Grabherr M."/>
            <person name="Kleber M."/>
            <person name="Mauceli E."/>
            <person name="MacCallum I."/>
        </authorList>
    </citation>
    <scope>NUCLEOTIDE SEQUENCE [LARGE SCALE GENOMIC DNA]</scope>
    <source>
        <strain evidence="18">Tucson 14024-0371.13</strain>
    </source>
</reference>
<dbReference type="STRING" id="7217.B3MFL7"/>
<feature type="binding site" description="axial binding residue" evidence="14">
    <location>
        <position position="485"/>
    </location>
    <ligand>
        <name>heme</name>
        <dbReference type="ChEBI" id="CHEBI:30413"/>
    </ligand>
    <ligandPart>
        <name>Fe</name>
        <dbReference type="ChEBI" id="CHEBI:18248"/>
    </ligandPart>
</feature>
<protein>
    <submittedName>
        <fullName evidence="17">Uncharacterized protein, isoform B</fullName>
        <ecNumber evidence="17">1.14.-.-</ecNumber>
    </submittedName>
</protein>
<dbReference type="Gene3D" id="1.10.630.10">
    <property type="entry name" value="Cytochrome P450"/>
    <property type="match status" value="1"/>
</dbReference>
<evidence type="ECO:0000256" key="15">
    <source>
        <dbReference type="RuleBase" id="RU000461"/>
    </source>
</evidence>
<dbReference type="PRINTS" id="PR00463">
    <property type="entry name" value="EP450I"/>
</dbReference>
<evidence type="ECO:0000256" key="12">
    <source>
        <dbReference type="ARBA" id="ARBA00023033"/>
    </source>
</evidence>
<evidence type="ECO:0000256" key="14">
    <source>
        <dbReference type="PIRSR" id="PIRSR602401-1"/>
    </source>
</evidence>
<gene>
    <name evidence="17" type="primary">Dana\GF11816</name>
    <name evidence="17" type="synonym">dana_GLEANR_11842</name>
    <name evidence="17" type="ORF">GF11816</name>
</gene>
<evidence type="ECO:0000256" key="9">
    <source>
        <dbReference type="ARBA" id="ARBA00022848"/>
    </source>
</evidence>
<dbReference type="GO" id="GO:0020037">
    <property type="term" value="F:heme binding"/>
    <property type="evidence" value="ECO:0007669"/>
    <property type="project" value="InterPro"/>
</dbReference>
<dbReference type="InterPro" id="IPR036396">
    <property type="entry name" value="Cyt_P450_sf"/>
</dbReference>
<dbReference type="SUPFAM" id="SSF48264">
    <property type="entry name" value="Cytochrome P450"/>
    <property type="match status" value="1"/>
</dbReference>
<dbReference type="EC" id="1.14.-.-" evidence="17"/>
<evidence type="ECO:0000313" key="18">
    <source>
        <dbReference type="Proteomes" id="UP000007801"/>
    </source>
</evidence>
<evidence type="ECO:0000256" key="4">
    <source>
        <dbReference type="ARBA" id="ARBA00004406"/>
    </source>
</evidence>
<evidence type="ECO:0000256" key="16">
    <source>
        <dbReference type="SAM" id="Phobius"/>
    </source>
</evidence>
<dbReference type="PANTHER" id="PTHR24291:SF105">
    <property type="entry name" value="CYTOCHROME P450 4P1-RELATED"/>
    <property type="match status" value="1"/>
</dbReference>
<dbReference type="AlphaFoldDB" id="B3MFL7"/>
<dbReference type="InterPro" id="IPR002401">
    <property type="entry name" value="Cyt_P450_E_grp-I"/>
</dbReference>
<dbReference type="GO" id="GO:0016705">
    <property type="term" value="F:oxidoreductase activity, acting on paired donors, with incorporation or reduction of molecular oxygen"/>
    <property type="evidence" value="ECO:0007669"/>
    <property type="project" value="InterPro"/>
</dbReference>
<dbReference type="CDD" id="cd20628">
    <property type="entry name" value="CYP4"/>
    <property type="match status" value="1"/>
</dbReference>
<dbReference type="Pfam" id="PF00067">
    <property type="entry name" value="p450"/>
    <property type="match status" value="1"/>
</dbReference>
<dbReference type="Proteomes" id="UP000007801">
    <property type="component" value="Unassembled WGS sequence"/>
</dbReference>
<dbReference type="InParanoid" id="B3MFL7"/>
<accession>B3MFL7</accession>
<comment type="subcellular location">
    <subcellularLocation>
        <location evidence="4">Endoplasmic reticulum membrane</location>
        <topology evidence="4">Peripheral membrane protein</topology>
    </subcellularLocation>
    <subcellularLocation>
        <location evidence="3">Microsome membrane</location>
        <topology evidence="3">Peripheral membrane protein</topology>
    </subcellularLocation>
</comment>